<keyword evidence="20" id="KW-1185">Reference proteome</keyword>
<feature type="modified residue" description="Pyruvic acid (Ser); by autocatalysis" evidence="16">
    <location>
        <position position="109"/>
    </location>
</feature>
<keyword evidence="11" id="KW-0456">Lyase</keyword>
<dbReference type="EC" id="4.1.1.50" evidence="4"/>
<gene>
    <name evidence="19" type="ORF">CROQUDRAFT_341805</name>
</gene>
<keyword evidence="6" id="KW-0210">Decarboxylase</keyword>
<evidence type="ECO:0000256" key="1">
    <source>
        <dbReference type="ARBA" id="ARBA00001928"/>
    </source>
</evidence>
<keyword evidence="9" id="KW-0620">Polyamine biosynthesis</keyword>
<dbReference type="PANTHER" id="PTHR11570:SF0">
    <property type="entry name" value="S-ADENOSYLMETHIONINE DECARBOXYLASE PROENZYME"/>
    <property type="match status" value="1"/>
</dbReference>
<keyword evidence="12" id="KW-0704">Schiff base</keyword>
<feature type="binding site" evidence="15">
    <location>
        <position position="313"/>
    </location>
    <ligand>
        <name>substrate</name>
    </ligand>
</feature>
<keyword evidence="7 17" id="KW-0068">Autocatalytic cleavage</keyword>
<dbReference type="GO" id="GO:0008295">
    <property type="term" value="P:spermidine biosynthetic process"/>
    <property type="evidence" value="ECO:0007669"/>
    <property type="project" value="UniProtKB-KW"/>
</dbReference>
<feature type="binding site" evidence="15">
    <location>
        <position position="108"/>
    </location>
    <ligand>
        <name>substrate</name>
    </ligand>
</feature>
<dbReference type="PROSITE" id="PS01336">
    <property type="entry name" value="ADOMETDC"/>
    <property type="match status" value="1"/>
</dbReference>
<dbReference type="Proteomes" id="UP000886653">
    <property type="component" value="Unassembled WGS sequence"/>
</dbReference>
<dbReference type="Gene3D" id="3.60.90.10">
    <property type="entry name" value="S-adenosylmethionine decarboxylase"/>
    <property type="match status" value="1"/>
</dbReference>
<feature type="binding site" evidence="15">
    <location>
        <position position="339"/>
    </location>
    <ligand>
        <name>substrate</name>
    </ligand>
</feature>
<evidence type="ECO:0000256" key="3">
    <source>
        <dbReference type="ARBA" id="ARBA00008466"/>
    </source>
</evidence>
<accession>A0A9P6NS99</accession>
<dbReference type="Pfam" id="PF01536">
    <property type="entry name" value="SAM_decarbox"/>
    <property type="match status" value="1"/>
</dbReference>
<evidence type="ECO:0000256" key="18">
    <source>
        <dbReference type="PIRSR" id="PIRSR001355-5"/>
    </source>
</evidence>
<feature type="active site" description="Proton acceptor; for processing activity" evidence="14">
    <location>
        <position position="319"/>
    </location>
</feature>
<comment type="pathway">
    <text evidence="2">Amine and polyamine biosynthesis; S-adenosylmethioninamine biosynthesis; S-adenosylmethioninamine from S-adenosyl-L-methionine: step 1/1.</text>
</comment>
<comment type="similarity">
    <text evidence="3">Belongs to the eukaryotic AdoMetDC family.</text>
</comment>
<dbReference type="EMBL" id="MU167229">
    <property type="protein sequence ID" value="KAG0149299.1"/>
    <property type="molecule type" value="Genomic_DNA"/>
</dbReference>
<evidence type="ECO:0000256" key="2">
    <source>
        <dbReference type="ARBA" id="ARBA00004911"/>
    </source>
</evidence>
<dbReference type="InterPro" id="IPR018166">
    <property type="entry name" value="S-AdoMet_deCO2ase_CS"/>
</dbReference>
<dbReference type="GO" id="GO:0006597">
    <property type="term" value="P:spermine biosynthetic process"/>
    <property type="evidence" value="ECO:0007669"/>
    <property type="project" value="InterPro"/>
</dbReference>
<evidence type="ECO:0000256" key="11">
    <source>
        <dbReference type="ARBA" id="ARBA00023239"/>
    </source>
</evidence>
<dbReference type="GO" id="GO:0004014">
    <property type="term" value="F:adenosylmethionine decarboxylase activity"/>
    <property type="evidence" value="ECO:0007669"/>
    <property type="project" value="UniProtKB-EC"/>
</dbReference>
<comment type="caution">
    <text evidence="19">The sequence shown here is derived from an EMBL/GenBank/DDBJ whole genome shotgun (WGS) entry which is preliminary data.</text>
</comment>
<keyword evidence="13" id="KW-0670">Pyruvate</keyword>
<evidence type="ECO:0000256" key="14">
    <source>
        <dbReference type="PIRSR" id="PIRSR001355-1"/>
    </source>
</evidence>
<evidence type="ECO:0000256" key="13">
    <source>
        <dbReference type="ARBA" id="ARBA00023317"/>
    </source>
</evidence>
<dbReference type="AlphaFoldDB" id="A0A9P6NS99"/>
<feature type="site" description="Cleavage (non-hydrolytic); by autolysis" evidence="17">
    <location>
        <begin position="108"/>
        <end position="109"/>
    </location>
</feature>
<evidence type="ECO:0000256" key="9">
    <source>
        <dbReference type="ARBA" id="ARBA00023115"/>
    </source>
</evidence>
<evidence type="ECO:0000256" key="17">
    <source>
        <dbReference type="PIRSR" id="PIRSR001355-4"/>
    </source>
</evidence>
<evidence type="ECO:0000256" key="8">
    <source>
        <dbReference type="ARBA" id="ARBA00023066"/>
    </source>
</evidence>
<evidence type="ECO:0000256" key="12">
    <source>
        <dbReference type="ARBA" id="ARBA00023270"/>
    </source>
</evidence>
<feature type="chain" id="PRO_5042324741" description="S-adenosylmethionine decarboxylase beta chain" evidence="18">
    <location>
        <begin position="1"/>
        <end position="108"/>
    </location>
</feature>
<name>A0A9P6NS99_9BASI</name>
<dbReference type="InterPro" id="IPR001985">
    <property type="entry name" value="S-AdoMet_decarboxylase_euk"/>
</dbReference>
<evidence type="ECO:0000256" key="16">
    <source>
        <dbReference type="PIRSR" id="PIRSR001355-3"/>
    </source>
</evidence>
<protein>
    <recommendedName>
        <fullName evidence="4">adenosylmethionine decarboxylase</fullName>
        <ecNumber evidence="4">4.1.1.50</ecNumber>
    </recommendedName>
</protein>
<evidence type="ECO:0000256" key="10">
    <source>
        <dbReference type="ARBA" id="ARBA00023145"/>
    </source>
</evidence>
<sequence length="435" mass="48117">MSDSSYTFDQSVALSVLQDDSSSSGPFEGPEKLLELWFSASVDSVPIGSNIGTRDSIPGVMEGAQAQEKLTGLRKVEKEVWRSMLDEVKCKVLSVVEAEGVDAYLLSESSMFVWPHKLILKTCGTTTLLLGLETLLKIAKETCGFPGVWRCFYSRKSFMFPERQLGPHKAWTDEVGLLDSFFDDGSAYTVGKMEGDHWLLYLTSPKDHVLHSSPNNRSLAFPKALVPGSEMNGYQLIRPVTCPIEPDSTLEILMSGLSPGACDKFYTSRSGVPTRYPEEPSVEGHGPGLALAQALGLDAKSLIGGGETDAFLFSPCGFSANMIGRSEDQRYATIHVTPEQAYSYASFECNVDYSGRTTELIQVVNRVLGVFEPKRMSITLFVSHELGEDEEAEGKETQVFKTVLGRDLLRGYKRTDRIIYEFEGYDLVFATFERL</sequence>
<dbReference type="GO" id="GO:0005829">
    <property type="term" value="C:cytosol"/>
    <property type="evidence" value="ECO:0007669"/>
    <property type="project" value="TreeGrafter"/>
</dbReference>
<evidence type="ECO:0000256" key="5">
    <source>
        <dbReference type="ARBA" id="ARBA00022691"/>
    </source>
</evidence>
<evidence type="ECO:0000256" key="15">
    <source>
        <dbReference type="PIRSR" id="PIRSR001355-2"/>
    </source>
</evidence>
<reference evidence="19" key="1">
    <citation type="submission" date="2013-11" db="EMBL/GenBank/DDBJ databases">
        <title>Genome sequence of the fusiform rust pathogen reveals effectors for host alternation and coevolution with pine.</title>
        <authorList>
            <consortium name="DOE Joint Genome Institute"/>
            <person name="Smith K."/>
            <person name="Pendleton A."/>
            <person name="Kubisiak T."/>
            <person name="Anderson C."/>
            <person name="Salamov A."/>
            <person name="Aerts A."/>
            <person name="Riley R."/>
            <person name="Clum A."/>
            <person name="Lindquist E."/>
            <person name="Ence D."/>
            <person name="Campbell M."/>
            <person name="Kronenberg Z."/>
            <person name="Feau N."/>
            <person name="Dhillon B."/>
            <person name="Hamelin R."/>
            <person name="Burleigh J."/>
            <person name="Smith J."/>
            <person name="Yandell M."/>
            <person name="Nelson C."/>
            <person name="Grigoriev I."/>
            <person name="Davis J."/>
        </authorList>
    </citation>
    <scope>NUCLEOTIDE SEQUENCE</scope>
    <source>
        <strain evidence="19">G11</strain>
    </source>
</reference>
<feature type="active site" description="Proton acceptor; for processing activity" evidence="14">
    <location>
        <position position="335"/>
    </location>
</feature>
<feature type="binding site" evidence="15">
    <location>
        <position position="27"/>
    </location>
    <ligand>
        <name>substrate</name>
    </ligand>
</feature>
<dbReference type="PIRSF" id="PIRSF001355">
    <property type="entry name" value="S-AdenosylMet_decarboxylase"/>
    <property type="match status" value="1"/>
</dbReference>
<keyword evidence="8" id="KW-0745">Spermidine biosynthesis</keyword>
<evidence type="ECO:0000313" key="20">
    <source>
        <dbReference type="Proteomes" id="UP000886653"/>
    </source>
</evidence>
<keyword evidence="10" id="KW-0865">Zymogen</keyword>
<proteinExistence type="inferred from homology"/>
<evidence type="ECO:0000256" key="4">
    <source>
        <dbReference type="ARBA" id="ARBA00012357"/>
    </source>
</evidence>
<dbReference type="SUPFAM" id="SSF56276">
    <property type="entry name" value="S-adenosylmethionine decarboxylase"/>
    <property type="match status" value="1"/>
</dbReference>
<comment type="cofactor">
    <cofactor evidence="1">
        <name>pyruvate</name>
        <dbReference type="ChEBI" id="CHEBI:15361"/>
    </cofactor>
</comment>
<dbReference type="InterPro" id="IPR016067">
    <property type="entry name" value="S-AdoMet_deCO2ase_core"/>
</dbReference>
<feature type="active site" description="Schiff-base intermediate with substrate; via pyruvic acid" evidence="14">
    <location>
        <position position="109"/>
    </location>
</feature>
<organism evidence="19 20">
    <name type="scientific">Cronartium quercuum f. sp. fusiforme G11</name>
    <dbReference type="NCBI Taxonomy" id="708437"/>
    <lineage>
        <taxon>Eukaryota</taxon>
        <taxon>Fungi</taxon>
        <taxon>Dikarya</taxon>
        <taxon>Basidiomycota</taxon>
        <taxon>Pucciniomycotina</taxon>
        <taxon>Pucciniomycetes</taxon>
        <taxon>Pucciniales</taxon>
        <taxon>Coleosporiaceae</taxon>
        <taxon>Cronartium</taxon>
    </lineage>
</organism>
<dbReference type="InterPro" id="IPR048283">
    <property type="entry name" value="AdoMetDC-like"/>
</dbReference>
<evidence type="ECO:0000256" key="7">
    <source>
        <dbReference type="ARBA" id="ARBA00022813"/>
    </source>
</evidence>
<feature type="chain" id="PRO_5042324740" description="S-adenosylmethionine decarboxylase alpha chain" evidence="18">
    <location>
        <begin position="109"/>
        <end position="435"/>
    </location>
</feature>
<dbReference type="PANTHER" id="PTHR11570">
    <property type="entry name" value="S-ADENOSYLMETHIONINE DECARBOXYLASE"/>
    <property type="match status" value="1"/>
</dbReference>
<keyword evidence="5" id="KW-0949">S-adenosyl-L-methionine</keyword>
<dbReference type="OrthoDB" id="1068353at2759"/>
<evidence type="ECO:0000256" key="6">
    <source>
        <dbReference type="ARBA" id="ARBA00022793"/>
    </source>
</evidence>
<feature type="active site" description="Proton donor; for catalytic activity" evidence="14">
    <location>
        <position position="123"/>
    </location>
</feature>
<evidence type="ECO:0000313" key="19">
    <source>
        <dbReference type="EMBL" id="KAG0149299.1"/>
    </source>
</evidence>